<accession>A0AAD9GPV6</accession>
<organism evidence="2 3">
    <name type="scientific">Phytophthora citrophthora</name>
    <dbReference type="NCBI Taxonomy" id="4793"/>
    <lineage>
        <taxon>Eukaryota</taxon>
        <taxon>Sar</taxon>
        <taxon>Stramenopiles</taxon>
        <taxon>Oomycota</taxon>
        <taxon>Peronosporomycetes</taxon>
        <taxon>Peronosporales</taxon>
        <taxon>Peronosporaceae</taxon>
        <taxon>Phytophthora</taxon>
    </lineage>
</organism>
<protein>
    <recommendedName>
        <fullName evidence="4">RxLR effector protein</fullName>
    </recommendedName>
</protein>
<evidence type="ECO:0000313" key="2">
    <source>
        <dbReference type="EMBL" id="KAK1942794.1"/>
    </source>
</evidence>
<dbReference type="Proteomes" id="UP001259832">
    <property type="component" value="Unassembled WGS sequence"/>
</dbReference>
<feature type="transmembrane region" description="Helical" evidence="1">
    <location>
        <begin position="6"/>
        <end position="27"/>
    </location>
</feature>
<keyword evidence="3" id="KW-1185">Reference proteome</keyword>
<keyword evidence="1" id="KW-0472">Membrane</keyword>
<keyword evidence="1" id="KW-0812">Transmembrane</keyword>
<dbReference type="EMBL" id="JASMQC010000008">
    <property type="protein sequence ID" value="KAK1942794.1"/>
    <property type="molecule type" value="Genomic_DNA"/>
</dbReference>
<gene>
    <name evidence="2" type="ORF">P3T76_005431</name>
</gene>
<evidence type="ECO:0000256" key="1">
    <source>
        <dbReference type="SAM" id="Phobius"/>
    </source>
</evidence>
<comment type="caution">
    <text evidence="2">The sequence shown here is derived from an EMBL/GenBank/DDBJ whole genome shotgun (WGS) entry which is preliminary data.</text>
</comment>
<proteinExistence type="predicted"/>
<name>A0AAD9GPV6_9STRA</name>
<evidence type="ECO:0000313" key="3">
    <source>
        <dbReference type="Proteomes" id="UP001259832"/>
    </source>
</evidence>
<dbReference type="AlphaFoldDB" id="A0AAD9GPV6"/>
<keyword evidence="1" id="KW-1133">Transmembrane helix</keyword>
<sequence>MRWALVYMVSLALVTLNIETLGVVLPFKSTHDQRLLRTSTSTKTSTNDTEERAIDAAIIARLNDEWQAAVMRAAYAHWFEGGKTKADVRLIMGLPATGEAVGYANWTKYLKYLEFLKEKEVEAANIAAVTAYKWRRVYKDWFFGQKTFEDVRVILKIPLKGDHADHVNWEVFQNYLKFYKEFSQLFT</sequence>
<evidence type="ECO:0008006" key="4">
    <source>
        <dbReference type="Google" id="ProtNLM"/>
    </source>
</evidence>
<reference evidence="2" key="1">
    <citation type="submission" date="2023-08" db="EMBL/GenBank/DDBJ databases">
        <title>Reference Genome Resource for the Citrus Pathogen Phytophthora citrophthora.</title>
        <authorList>
            <person name="Moller H."/>
            <person name="Coetzee B."/>
            <person name="Rose L.J."/>
            <person name="Van Niekerk J.M."/>
        </authorList>
    </citation>
    <scope>NUCLEOTIDE SEQUENCE</scope>
    <source>
        <strain evidence="2">STE-U-9442</strain>
    </source>
</reference>